<reference evidence="4" key="3">
    <citation type="submission" date="2025-09" db="UniProtKB">
        <authorList>
            <consortium name="Ensembl"/>
        </authorList>
    </citation>
    <scope>IDENTIFICATION</scope>
</reference>
<dbReference type="GeneTree" id="ENSGT01120000273536"/>
<dbReference type="Gene3D" id="2.10.25.10">
    <property type="entry name" value="Laminin"/>
    <property type="match status" value="1"/>
</dbReference>
<accession>A0A4W5RY50</accession>
<dbReference type="CDD" id="cd19941">
    <property type="entry name" value="TIL"/>
    <property type="match status" value="1"/>
</dbReference>
<reference evidence="5" key="1">
    <citation type="submission" date="2018-06" db="EMBL/GenBank/DDBJ databases">
        <title>Genome assembly of Danube salmon.</title>
        <authorList>
            <person name="Macqueen D.J."/>
            <person name="Gundappa M.K."/>
        </authorList>
    </citation>
    <scope>NUCLEOTIDE SEQUENCE [LARGE SCALE GENOMIC DNA]</scope>
</reference>
<dbReference type="Pfam" id="PF01826">
    <property type="entry name" value="TIL"/>
    <property type="match status" value="1"/>
</dbReference>
<keyword evidence="5" id="KW-1185">Reference proteome</keyword>
<evidence type="ECO:0000313" key="4">
    <source>
        <dbReference type="Ensembl" id="ENSHHUP00000091350.1"/>
    </source>
</evidence>
<dbReference type="InterPro" id="IPR036084">
    <property type="entry name" value="Ser_inhib-like_sf"/>
</dbReference>
<dbReference type="FunFam" id="2.10.25.10:FF:000055">
    <property type="entry name" value="alpha-tectorin isoform X1"/>
    <property type="match status" value="1"/>
</dbReference>
<dbReference type="Proteomes" id="UP000314982">
    <property type="component" value="Unassembled WGS sequence"/>
</dbReference>
<dbReference type="PANTHER" id="PTHR46160:SF9">
    <property type="entry name" value="PROTEIN PRY2-RELATED"/>
    <property type="match status" value="1"/>
</dbReference>
<dbReference type="AlphaFoldDB" id="A0A4W5RY50"/>
<name>A0A4W5RY50_9TELE</name>
<evidence type="ECO:0000313" key="5">
    <source>
        <dbReference type="Proteomes" id="UP000314982"/>
    </source>
</evidence>
<protein>
    <submittedName>
        <fullName evidence="4">Uncharacterized protein</fullName>
    </submittedName>
</protein>
<dbReference type="InterPro" id="IPR052749">
    <property type="entry name" value="Alpha-tectorin"/>
</dbReference>
<dbReference type="InterPro" id="IPR025615">
    <property type="entry name" value="TILa_dom"/>
</dbReference>
<dbReference type="Ensembl" id="ENSHHUT00000094167.1">
    <property type="protein sequence ID" value="ENSHHUP00000091350.1"/>
    <property type="gene ID" value="ENSHHUG00000052698.1"/>
</dbReference>
<organism evidence="4 5">
    <name type="scientific">Hucho hucho</name>
    <name type="common">huchen</name>
    <dbReference type="NCBI Taxonomy" id="62062"/>
    <lineage>
        <taxon>Eukaryota</taxon>
        <taxon>Metazoa</taxon>
        <taxon>Chordata</taxon>
        <taxon>Craniata</taxon>
        <taxon>Vertebrata</taxon>
        <taxon>Euteleostomi</taxon>
        <taxon>Actinopterygii</taxon>
        <taxon>Neopterygii</taxon>
        <taxon>Teleostei</taxon>
        <taxon>Protacanthopterygii</taxon>
        <taxon>Salmoniformes</taxon>
        <taxon>Salmonidae</taxon>
        <taxon>Salmoninae</taxon>
        <taxon>Hucho</taxon>
    </lineage>
</organism>
<dbReference type="STRING" id="62062.ENSHHUP00000091350"/>
<dbReference type="PANTHER" id="PTHR46160">
    <property type="entry name" value="ALPHA-TECTORIN-RELATED"/>
    <property type="match status" value="1"/>
</dbReference>
<sequence>MLSPPVPQPQLQSNQLLPNQLHLNQLLPNLLHQNLQPQNHQVRLTDNQLFSFLPSESETAFCIFKNQLIGNPIIPDINPLSPFPSTPPPYPLFFASPPFSSLLSLSPPIVTCPPNAEYIECGPACIPSCKEPSTNCTGSCISACFCKPGFVFKGRRCVPIETCGCLEGGDYYEPGEIIFGDGCSKLCRCAGNYILDCVDNSCSATEECRNGACYPKGTVS</sequence>
<dbReference type="InterPro" id="IPR002919">
    <property type="entry name" value="TIL_dom"/>
</dbReference>
<keyword evidence="1" id="KW-1015">Disulfide bond</keyword>
<evidence type="ECO:0000256" key="1">
    <source>
        <dbReference type="ARBA" id="ARBA00023157"/>
    </source>
</evidence>
<reference evidence="4" key="2">
    <citation type="submission" date="2025-08" db="UniProtKB">
        <authorList>
            <consortium name="Ensembl"/>
        </authorList>
    </citation>
    <scope>IDENTIFICATION</scope>
</reference>
<evidence type="ECO:0000259" key="3">
    <source>
        <dbReference type="Pfam" id="PF12714"/>
    </source>
</evidence>
<dbReference type="SUPFAM" id="SSF57567">
    <property type="entry name" value="Serine protease inhibitors"/>
    <property type="match status" value="1"/>
</dbReference>
<feature type="domain" description="TIL" evidence="2">
    <location>
        <begin position="112"/>
        <end position="163"/>
    </location>
</feature>
<evidence type="ECO:0000259" key="2">
    <source>
        <dbReference type="Pfam" id="PF01826"/>
    </source>
</evidence>
<feature type="domain" description="TILa" evidence="3">
    <location>
        <begin position="164"/>
        <end position="210"/>
    </location>
</feature>
<dbReference type="Pfam" id="PF12714">
    <property type="entry name" value="TILa"/>
    <property type="match status" value="1"/>
</dbReference>
<proteinExistence type="predicted"/>